<dbReference type="FunFam" id="1.10.1040.10:FF:000017">
    <property type="entry name" value="2-dehydropantoate 2-reductase"/>
    <property type="match status" value="1"/>
</dbReference>
<dbReference type="InterPro" id="IPR008927">
    <property type="entry name" value="6-PGluconate_DH-like_C_sf"/>
</dbReference>
<comment type="similarity">
    <text evidence="1 4">Belongs to the ketopantoate reductase family.</text>
</comment>
<comment type="caution">
    <text evidence="7">The sequence shown here is derived from an EMBL/GenBank/DDBJ whole genome shotgun (WGS) entry which is preliminary data.</text>
</comment>
<dbReference type="InterPro" id="IPR051402">
    <property type="entry name" value="KPR-Related"/>
</dbReference>
<dbReference type="InterPro" id="IPR013328">
    <property type="entry name" value="6PGD_dom2"/>
</dbReference>
<accession>A0A1X2H979</accession>
<dbReference type="Pfam" id="PF08546">
    <property type="entry name" value="ApbA_C"/>
    <property type="match status" value="1"/>
</dbReference>
<keyword evidence="2 4" id="KW-0521">NADP</keyword>
<evidence type="ECO:0000259" key="5">
    <source>
        <dbReference type="Pfam" id="PF02558"/>
    </source>
</evidence>
<dbReference type="SUPFAM" id="SSF51735">
    <property type="entry name" value="NAD(P)-binding Rossmann-fold domains"/>
    <property type="match status" value="1"/>
</dbReference>
<dbReference type="FunCoup" id="A0A1X2H979">
    <property type="interactions" value="292"/>
</dbReference>
<dbReference type="Gene3D" id="1.10.1040.10">
    <property type="entry name" value="N-(1-d-carboxylethyl)-l-norvaline Dehydrogenase, domain 2"/>
    <property type="match status" value="1"/>
</dbReference>
<dbReference type="EC" id="1.1.1.169" evidence="4"/>
<organism evidence="7 8">
    <name type="scientific">Syncephalastrum racemosum</name>
    <name type="common">Filamentous fungus</name>
    <dbReference type="NCBI Taxonomy" id="13706"/>
    <lineage>
        <taxon>Eukaryota</taxon>
        <taxon>Fungi</taxon>
        <taxon>Fungi incertae sedis</taxon>
        <taxon>Mucoromycota</taxon>
        <taxon>Mucoromycotina</taxon>
        <taxon>Mucoromycetes</taxon>
        <taxon>Mucorales</taxon>
        <taxon>Syncephalastraceae</taxon>
        <taxon>Syncephalastrum</taxon>
    </lineage>
</organism>
<dbReference type="SUPFAM" id="SSF48179">
    <property type="entry name" value="6-phosphogluconate dehydrogenase C-terminal domain-like"/>
    <property type="match status" value="1"/>
</dbReference>
<keyword evidence="3 4" id="KW-0560">Oxidoreductase</keyword>
<proteinExistence type="inferred from homology"/>
<comment type="function">
    <text evidence="4">Catalyzes the NADPH-dependent reduction of ketopantoate into pantoic acid.</text>
</comment>
<dbReference type="PANTHER" id="PTHR21708:SF30">
    <property type="entry name" value="2-DEHYDROPANTOATE 2-REDUCTASE-RELATED"/>
    <property type="match status" value="1"/>
</dbReference>
<sequence length="323" mass="35773">MTDKKPIRVLTVGTGAIGAIYSWRLAQSCHVTTICRSNYEMVRDKGFAIDSKKWGQENFIPNEVARTVPKPATEDEEYDYVLVTMKALPDVYSIPDIIAPAITPGKTRIALIQNGLGVEEPIVERFPDNPIISIVAYIGTSQIEPGKIHMVGHETLVAGNYLPAVTSDAAIDDFTELLKQGGCNVSRVPDVELVRWQKLFWNGSFSPVCAIARMNTTEILNNPQAMVTVKKLMNELIKSANAMGYEFDAEAQMETMIQRTRETAMDYKPSMLLDLERGQPMEVAVILGTPLKRAKAKGLSVPSLELMHDLCSAINAHTLNHRK</sequence>
<evidence type="ECO:0000256" key="3">
    <source>
        <dbReference type="ARBA" id="ARBA00023002"/>
    </source>
</evidence>
<reference evidence="7 8" key="1">
    <citation type="submission" date="2016-07" db="EMBL/GenBank/DDBJ databases">
        <title>Pervasive Adenine N6-methylation of Active Genes in Fungi.</title>
        <authorList>
            <consortium name="DOE Joint Genome Institute"/>
            <person name="Mondo S.J."/>
            <person name="Dannebaum R.O."/>
            <person name="Kuo R.C."/>
            <person name="Labutti K."/>
            <person name="Haridas S."/>
            <person name="Kuo A."/>
            <person name="Salamov A."/>
            <person name="Ahrendt S.R."/>
            <person name="Lipzen A."/>
            <person name="Sullivan W."/>
            <person name="Andreopoulos W.B."/>
            <person name="Clum A."/>
            <person name="Lindquist E."/>
            <person name="Daum C."/>
            <person name="Ramamoorthy G.K."/>
            <person name="Gryganskyi A."/>
            <person name="Culley D."/>
            <person name="Magnuson J.K."/>
            <person name="James T.Y."/>
            <person name="O'Malley M.A."/>
            <person name="Stajich J.E."/>
            <person name="Spatafora J.W."/>
            <person name="Visel A."/>
            <person name="Grigoriev I.V."/>
        </authorList>
    </citation>
    <scope>NUCLEOTIDE SEQUENCE [LARGE SCALE GENOMIC DNA]</scope>
    <source>
        <strain evidence="7 8">NRRL 2496</strain>
    </source>
</reference>
<dbReference type="STRING" id="13706.A0A1X2H979"/>
<dbReference type="NCBIfam" id="TIGR00745">
    <property type="entry name" value="apbA_panE"/>
    <property type="match status" value="1"/>
</dbReference>
<dbReference type="GO" id="GO:0015940">
    <property type="term" value="P:pantothenate biosynthetic process"/>
    <property type="evidence" value="ECO:0007669"/>
    <property type="project" value="InterPro"/>
</dbReference>
<dbReference type="PANTHER" id="PTHR21708">
    <property type="entry name" value="PROBABLE 2-DEHYDROPANTOATE 2-REDUCTASE"/>
    <property type="match status" value="1"/>
</dbReference>
<dbReference type="InParanoid" id="A0A1X2H979"/>
<evidence type="ECO:0000256" key="1">
    <source>
        <dbReference type="ARBA" id="ARBA00007870"/>
    </source>
</evidence>
<evidence type="ECO:0000256" key="4">
    <source>
        <dbReference type="RuleBase" id="RU362068"/>
    </source>
</evidence>
<feature type="domain" description="Ketopantoate reductase N-terminal" evidence="5">
    <location>
        <begin position="10"/>
        <end position="161"/>
    </location>
</feature>
<dbReference type="Pfam" id="PF02558">
    <property type="entry name" value="ApbA"/>
    <property type="match status" value="1"/>
</dbReference>
<evidence type="ECO:0000256" key="2">
    <source>
        <dbReference type="ARBA" id="ARBA00022857"/>
    </source>
</evidence>
<evidence type="ECO:0000313" key="7">
    <source>
        <dbReference type="EMBL" id="ORY95215.1"/>
    </source>
</evidence>
<gene>
    <name evidence="7" type="ORF">BCR43DRAFT_515354</name>
</gene>
<comment type="catalytic activity">
    <reaction evidence="4">
        <text>(R)-pantoate + NADP(+) = 2-dehydropantoate + NADPH + H(+)</text>
        <dbReference type="Rhea" id="RHEA:16233"/>
        <dbReference type="ChEBI" id="CHEBI:11561"/>
        <dbReference type="ChEBI" id="CHEBI:15378"/>
        <dbReference type="ChEBI" id="CHEBI:15980"/>
        <dbReference type="ChEBI" id="CHEBI:57783"/>
        <dbReference type="ChEBI" id="CHEBI:58349"/>
        <dbReference type="EC" id="1.1.1.169"/>
    </reaction>
</comment>
<dbReference type="InterPro" id="IPR003710">
    <property type="entry name" value="ApbA"/>
</dbReference>
<evidence type="ECO:0000259" key="6">
    <source>
        <dbReference type="Pfam" id="PF08546"/>
    </source>
</evidence>
<name>A0A1X2H979_SYNRA</name>
<dbReference type="OrthoDB" id="3609at2759"/>
<dbReference type="AlphaFoldDB" id="A0A1X2H979"/>
<dbReference type="Proteomes" id="UP000242180">
    <property type="component" value="Unassembled WGS sequence"/>
</dbReference>
<dbReference type="EMBL" id="MCGN01000006">
    <property type="protein sequence ID" value="ORY95215.1"/>
    <property type="molecule type" value="Genomic_DNA"/>
</dbReference>
<dbReference type="InterPro" id="IPR013752">
    <property type="entry name" value="KPA_reductase"/>
</dbReference>
<keyword evidence="8" id="KW-1185">Reference proteome</keyword>
<evidence type="ECO:0000313" key="8">
    <source>
        <dbReference type="Proteomes" id="UP000242180"/>
    </source>
</evidence>
<dbReference type="GO" id="GO:0005737">
    <property type="term" value="C:cytoplasm"/>
    <property type="evidence" value="ECO:0007669"/>
    <property type="project" value="TreeGrafter"/>
</dbReference>
<dbReference type="InterPro" id="IPR013332">
    <property type="entry name" value="KPR_N"/>
</dbReference>
<feature type="domain" description="Ketopantoate reductase C-terminal" evidence="6">
    <location>
        <begin position="190"/>
        <end position="314"/>
    </location>
</feature>
<dbReference type="GO" id="GO:0008677">
    <property type="term" value="F:2-dehydropantoate 2-reductase activity"/>
    <property type="evidence" value="ECO:0007669"/>
    <property type="project" value="UniProtKB-EC"/>
</dbReference>
<dbReference type="OMA" id="EHNDFDR"/>
<protein>
    <recommendedName>
        <fullName evidence="4">2-dehydropantoate 2-reductase</fullName>
        <ecNumber evidence="4">1.1.1.169</ecNumber>
    </recommendedName>
    <alternativeName>
        <fullName evidence="4">Ketopantoate reductase</fullName>
    </alternativeName>
</protein>
<dbReference type="InterPro" id="IPR036291">
    <property type="entry name" value="NAD(P)-bd_dom_sf"/>
</dbReference>
<dbReference type="Gene3D" id="3.40.50.720">
    <property type="entry name" value="NAD(P)-binding Rossmann-like Domain"/>
    <property type="match status" value="1"/>
</dbReference>